<dbReference type="GO" id="GO:0005737">
    <property type="term" value="C:cytoplasm"/>
    <property type="evidence" value="ECO:0007669"/>
    <property type="project" value="TreeGrafter"/>
</dbReference>
<dbReference type="RefSeq" id="XP_060322733.1">
    <property type="nucleotide sequence ID" value="XM_060480447.1"/>
</dbReference>
<evidence type="ECO:0000313" key="5">
    <source>
        <dbReference type="Proteomes" id="UP001175211"/>
    </source>
</evidence>
<dbReference type="EMBL" id="JAUEPS010000103">
    <property type="protein sequence ID" value="KAK0437912.1"/>
    <property type="molecule type" value="Genomic_DNA"/>
</dbReference>
<dbReference type="Proteomes" id="UP001175211">
    <property type="component" value="Unassembled WGS sequence"/>
</dbReference>
<dbReference type="Gene3D" id="3.40.50.1460">
    <property type="match status" value="1"/>
</dbReference>
<feature type="region of interest" description="Disordered" evidence="2">
    <location>
        <begin position="226"/>
        <end position="250"/>
    </location>
</feature>
<dbReference type="PANTHER" id="PTHR48104:SF30">
    <property type="entry name" value="METACASPASE-1"/>
    <property type="match status" value="1"/>
</dbReference>
<dbReference type="GeneID" id="85363995"/>
<dbReference type="InterPro" id="IPR050452">
    <property type="entry name" value="Metacaspase"/>
</dbReference>
<protein>
    <submittedName>
        <fullName evidence="4">Caspase domain-containing protein</fullName>
    </submittedName>
</protein>
<dbReference type="PANTHER" id="PTHR48104">
    <property type="entry name" value="METACASPASE-4"/>
    <property type="match status" value="1"/>
</dbReference>
<comment type="caution">
    <text evidence="4">The sequence shown here is derived from an EMBL/GenBank/DDBJ whole genome shotgun (WGS) entry which is preliminary data.</text>
</comment>
<dbReference type="GO" id="GO:0006508">
    <property type="term" value="P:proteolysis"/>
    <property type="evidence" value="ECO:0007669"/>
    <property type="project" value="InterPro"/>
</dbReference>
<evidence type="ECO:0000256" key="1">
    <source>
        <dbReference type="ARBA" id="ARBA00009005"/>
    </source>
</evidence>
<proteinExistence type="inferred from homology"/>
<accession>A0AA39MKR0</accession>
<dbReference type="InterPro" id="IPR011600">
    <property type="entry name" value="Pept_C14_caspase"/>
</dbReference>
<dbReference type="GO" id="GO:0004197">
    <property type="term" value="F:cysteine-type endopeptidase activity"/>
    <property type="evidence" value="ECO:0007669"/>
    <property type="project" value="InterPro"/>
</dbReference>
<name>A0AA39MKR0_ARMTA</name>
<organism evidence="4 5">
    <name type="scientific">Armillaria tabescens</name>
    <name type="common">Ringless honey mushroom</name>
    <name type="synonym">Agaricus tabescens</name>
    <dbReference type="NCBI Taxonomy" id="1929756"/>
    <lineage>
        <taxon>Eukaryota</taxon>
        <taxon>Fungi</taxon>
        <taxon>Dikarya</taxon>
        <taxon>Basidiomycota</taxon>
        <taxon>Agaricomycotina</taxon>
        <taxon>Agaricomycetes</taxon>
        <taxon>Agaricomycetidae</taxon>
        <taxon>Agaricales</taxon>
        <taxon>Marasmiineae</taxon>
        <taxon>Physalacriaceae</taxon>
        <taxon>Desarmillaria</taxon>
    </lineage>
</organism>
<reference evidence="4" key="1">
    <citation type="submission" date="2023-06" db="EMBL/GenBank/DDBJ databases">
        <authorList>
            <consortium name="Lawrence Berkeley National Laboratory"/>
            <person name="Ahrendt S."/>
            <person name="Sahu N."/>
            <person name="Indic B."/>
            <person name="Wong-Bajracharya J."/>
            <person name="Merenyi Z."/>
            <person name="Ke H.-M."/>
            <person name="Monk M."/>
            <person name="Kocsube S."/>
            <person name="Drula E."/>
            <person name="Lipzen A."/>
            <person name="Balint B."/>
            <person name="Henrissat B."/>
            <person name="Andreopoulos B."/>
            <person name="Martin F.M."/>
            <person name="Harder C.B."/>
            <person name="Rigling D."/>
            <person name="Ford K.L."/>
            <person name="Foster G.D."/>
            <person name="Pangilinan J."/>
            <person name="Papanicolaou A."/>
            <person name="Barry K."/>
            <person name="LaButti K."/>
            <person name="Viragh M."/>
            <person name="Koriabine M."/>
            <person name="Yan M."/>
            <person name="Riley R."/>
            <person name="Champramary S."/>
            <person name="Plett K.L."/>
            <person name="Tsai I.J."/>
            <person name="Slot J."/>
            <person name="Sipos G."/>
            <person name="Plett J."/>
            <person name="Nagy L.G."/>
            <person name="Grigoriev I.V."/>
        </authorList>
    </citation>
    <scope>NUCLEOTIDE SEQUENCE</scope>
    <source>
        <strain evidence="4">CCBAS 213</strain>
    </source>
</reference>
<dbReference type="Pfam" id="PF00656">
    <property type="entry name" value="Peptidase_C14"/>
    <property type="match status" value="1"/>
</dbReference>
<evidence type="ECO:0000256" key="2">
    <source>
        <dbReference type="SAM" id="MobiDB-lite"/>
    </source>
</evidence>
<evidence type="ECO:0000313" key="4">
    <source>
        <dbReference type="EMBL" id="KAK0437912.1"/>
    </source>
</evidence>
<dbReference type="AlphaFoldDB" id="A0AA39MKR0"/>
<gene>
    <name evidence="4" type="ORF">EV420DRAFT_1753325</name>
</gene>
<sequence>MYFRSRKSRIRVMGSVLGALRPVLAIPHLFYPTPHNFKRSRRKFRFMSTPKEDYYASLRAGMSKCPYLRQFQDRNLVHMHQGGLTVSSYDRYDTQYNRYSQCLHQTHTRATSPGIIPDAAIESGNLLQPSNTFLPVDHPATRERLDGNIPIWSPTAFSYYPVDYNHYRLPSTIVPYYILPASVIFIGSNMFASVPILYQSPETHQSSSTSSRASKQDLLVNGMTVNPDAVGHKSSMRPSMAGSLSDIPRSPRLDSALENHTMNMSYHCYDPPNEHAAPANWMRFELGNDVTLSTNDMGDKQRAMLSQLEELSRERRPLEELEMQVRRQLGMSEDADSTEVLRVLRTRYEVTHNGDHRFLEVLKNLNKLYHLRLNTSRIQSKLIKNFKLERYPLPSGPPHRVDASRFWAVLIGIDDYASYPLHGCVSDAKSMEKYLIDDLGVPKGRIQVLLGSKKEVSLDPTKNPSRASIIRTLLSVIGNPHIKYGDNIIIYYAGHGSRYSFSEEDDEQAEMGFVEALCPIDRGTADSNGIPVPDISDREFNTILTLIARAKGRRITAILDCCHSGGVTRDLPPPEARTAPPLDQTRLQAMFLAGHEYLKRYPGYRSILKDDWYPDMNSFVMLAACEDYQVAKAKKVEGGSGYLKKDTTYANLVHALDKWVHQTPRAIGNCKDMRIWYED</sequence>
<keyword evidence="5" id="KW-1185">Reference proteome</keyword>
<evidence type="ECO:0000259" key="3">
    <source>
        <dbReference type="Pfam" id="PF00656"/>
    </source>
</evidence>
<comment type="similarity">
    <text evidence="1">Belongs to the peptidase C14B family.</text>
</comment>
<feature type="domain" description="Peptidase C14 caspase" evidence="3">
    <location>
        <begin position="407"/>
        <end position="639"/>
    </location>
</feature>